<protein>
    <submittedName>
        <fullName evidence="1">Uncharacterized protein</fullName>
    </submittedName>
</protein>
<dbReference type="EMBL" id="PVNL01000086">
    <property type="protein sequence ID" value="PRQ06001.1"/>
    <property type="molecule type" value="Genomic_DNA"/>
</dbReference>
<organism evidence="1 2">
    <name type="scientific">Enhygromyxa salina</name>
    <dbReference type="NCBI Taxonomy" id="215803"/>
    <lineage>
        <taxon>Bacteria</taxon>
        <taxon>Pseudomonadati</taxon>
        <taxon>Myxococcota</taxon>
        <taxon>Polyangia</taxon>
        <taxon>Nannocystales</taxon>
        <taxon>Nannocystaceae</taxon>
        <taxon>Enhygromyxa</taxon>
    </lineage>
</organism>
<evidence type="ECO:0000313" key="1">
    <source>
        <dbReference type="EMBL" id="PRQ06001.1"/>
    </source>
</evidence>
<proteinExistence type="predicted"/>
<reference evidence="1 2" key="1">
    <citation type="submission" date="2018-03" db="EMBL/GenBank/DDBJ databases">
        <title>Draft Genome Sequences of the Obligatory Marine Myxobacteria Enhygromyxa salina SWB007.</title>
        <authorList>
            <person name="Poehlein A."/>
            <person name="Moghaddam J.A."/>
            <person name="Harms H."/>
            <person name="Alanjari M."/>
            <person name="Koenig G.M."/>
            <person name="Daniel R."/>
            <person name="Schaeberle T.F."/>
        </authorList>
    </citation>
    <scope>NUCLEOTIDE SEQUENCE [LARGE SCALE GENOMIC DNA]</scope>
    <source>
        <strain evidence="1 2">SWB007</strain>
    </source>
</reference>
<dbReference type="AlphaFoldDB" id="A0A2S9YLL5"/>
<evidence type="ECO:0000313" key="2">
    <source>
        <dbReference type="Proteomes" id="UP000238823"/>
    </source>
</evidence>
<name>A0A2S9YLL5_9BACT</name>
<gene>
    <name evidence="1" type="ORF">ENSA7_42630</name>
</gene>
<comment type="caution">
    <text evidence="1">The sequence shown here is derived from an EMBL/GenBank/DDBJ whole genome shotgun (WGS) entry which is preliminary data.</text>
</comment>
<sequence length="147" mass="16647">MVWFVIEISERLTFTAAVDWRPAPLEGLRELEVTGTTGAVGRHDLAVDRFDLAVDRLDLAVDQHDFALACMIPLNLRFLLCMIPLKLHFLLCMIPLKLHFLLCMHRSTCKIHYVCPSQLANSTMPHAMHDRPPQLGNGSDQIARLFA</sequence>
<accession>A0A2S9YLL5</accession>
<dbReference type="Proteomes" id="UP000238823">
    <property type="component" value="Unassembled WGS sequence"/>
</dbReference>